<dbReference type="EMBL" id="LAZR01065814">
    <property type="protein sequence ID" value="KKK54796.1"/>
    <property type="molecule type" value="Genomic_DNA"/>
</dbReference>
<reference evidence="1" key="1">
    <citation type="journal article" date="2015" name="Nature">
        <title>Complex archaea that bridge the gap between prokaryotes and eukaryotes.</title>
        <authorList>
            <person name="Spang A."/>
            <person name="Saw J.H."/>
            <person name="Jorgensen S.L."/>
            <person name="Zaremba-Niedzwiedzka K."/>
            <person name="Martijn J."/>
            <person name="Lind A.E."/>
            <person name="van Eijk R."/>
            <person name="Schleper C."/>
            <person name="Guy L."/>
            <person name="Ettema T.J."/>
        </authorList>
    </citation>
    <scope>NUCLEOTIDE SEQUENCE</scope>
</reference>
<protein>
    <submittedName>
        <fullName evidence="1">Uncharacterized protein</fullName>
    </submittedName>
</protein>
<gene>
    <name evidence="1" type="ORF">LCGC14_3081090</name>
</gene>
<organism evidence="1">
    <name type="scientific">marine sediment metagenome</name>
    <dbReference type="NCBI Taxonomy" id="412755"/>
    <lineage>
        <taxon>unclassified sequences</taxon>
        <taxon>metagenomes</taxon>
        <taxon>ecological metagenomes</taxon>
    </lineage>
</organism>
<sequence>MRFYFLATLTIPNGTKPSNAHDLWLGRVEPSEVPERIVLYTEEGTFTGAITVQWSDDDTNFVAHYDSTRGANVTLPTATSIAIDPMQRYLRVNSASNEGAAREILAFGLSER</sequence>
<dbReference type="AlphaFoldDB" id="A0A0F8Z3Z4"/>
<comment type="caution">
    <text evidence="1">The sequence shown here is derived from an EMBL/GenBank/DDBJ whole genome shotgun (WGS) entry which is preliminary data.</text>
</comment>
<proteinExistence type="predicted"/>
<evidence type="ECO:0000313" key="1">
    <source>
        <dbReference type="EMBL" id="KKK54796.1"/>
    </source>
</evidence>
<accession>A0A0F8Z3Z4</accession>
<name>A0A0F8Z3Z4_9ZZZZ</name>